<reference evidence="3" key="1">
    <citation type="journal article" date="2020" name="Stud. Mycol.">
        <title>101 Dothideomycetes genomes: a test case for predicting lifestyles and emergence of pathogens.</title>
        <authorList>
            <person name="Haridas S."/>
            <person name="Albert R."/>
            <person name="Binder M."/>
            <person name="Bloem J."/>
            <person name="Labutti K."/>
            <person name="Salamov A."/>
            <person name="Andreopoulos B."/>
            <person name="Baker S."/>
            <person name="Barry K."/>
            <person name="Bills G."/>
            <person name="Bluhm B."/>
            <person name="Cannon C."/>
            <person name="Castanera R."/>
            <person name="Culley D."/>
            <person name="Daum C."/>
            <person name="Ezra D."/>
            <person name="Gonzalez J."/>
            <person name="Henrissat B."/>
            <person name="Kuo A."/>
            <person name="Liang C."/>
            <person name="Lipzen A."/>
            <person name="Lutzoni F."/>
            <person name="Magnuson J."/>
            <person name="Mondo S."/>
            <person name="Nolan M."/>
            <person name="Ohm R."/>
            <person name="Pangilinan J."/>
            <person name="Park H.-J."/>
            <person name="Ramirez L."/>
            <person name="Alfaro M."/>
            <person name="Sun H."/>
            <person name="Tritt A."/>
            <person name="Yoshinaga Y."/>
            <person name="Zwiers L.-H."/>
            <person name="Turgeon B."/>
            <person name="Goodwin S."/>
            <person name="Spatafora J."/>
            <person name="Crous P."/>
            <person name="Grigoriev I."/>
        </authorList>
    </citation>
    <scope>NUCLEOTIDE SEQUENCE</scope>
    <source>
        <strain evidence="3">CBS 107.79</strain>
    </source>
</reference>
<accession>A0A6A5W073</accession>
<dbReference type="Proteomes" id="UP000800036">
    <property type="component" value="Unassembled WGS sequence"/>
</dbReference>
<dbReference type="EMBL" id="ML976659">
    <property type="protein sequence ID" value="KAF1978777.1"/>
    <property type="molecule type" value="Genomic_DNA"/>
</dbReference>
<evidence type="ECO:0000256" key="1">
    <source>
        <dbReference type="SAM" id="MobiDB-lite"/>
    </source>
</evidence>
<evidence type="ECO:0000313" key="3">
    <source>
        <dbReference type="EMBL" id="KAF1978777.1"/>
    </source>
</evidence>
<proteinExistence type="predicted"/>
<feature type="chain" id="PRO_5025667474" evidence="2">
    <location>
        <begin position="27"/>
        <end position="203"/>
    </location>
</feature>
<organism evidence="3 4">
    <name type="scientific">Bimuria novae-zelandiae CBS 107.79</name>
    <dbReference type="NCBI Taxonomy" id="1447943"/>
    <lineage>
        <taxon>Eukaryota</taxon>
        <taxon>Fungi</taxon>
        <taxon>Dikarya</taxon>
        <taxon>Ascomycota</taxon>
        <taxon>Pezizomycotina</taxon>
        <taxon>Dothideomycetes</taxon>
        <taxon>Pleosporomycetidae</taxon>
        <taxon>Pleosporales</taxon>
        <taxon>Massarineae</taxon>
        <taxon>Didymosphaeriaceae</taxon>
        <taxon>Bimuria</taxon>
    </lineage>
</organism>
<evidence type="ECO:0000313" key="4">
    <source>
        <dbReference type="Proteomes" id="UP000800036"/>
    </source>
</evidence>
<protein>
    <submittedName>
        <fullName evidence="3">Uncharacterized protein</fullName>
    </submittedName>
</protein>
<dbReference type="OrthoDB" id="3792543at2759"/>
<name>A0A6A5W073_9PLEO</name>
<evidence type="ECO:0000256" key="2">
    <source>
        <dbReference type="SAM" id="SignalP"/>
    </source>
</evidence>
<sequence>MKPESSFLFATWSFLSLYATAGLCTAETLLQQGAPSPGLVQRQAQQERRAQFNPSQPRYQAPAPAQDKAHSPFSLESPSQLPQPDLQHPSSSQSPARHRSAASRRANTGTCTFTVSQVQRCTPDSTDSPAELVNYLQINTLYTPDSTVAVDLLHQRPIAEYNSYQRLLEHKAWDVASLKDDSRTLTITEGEEGDLRMSYGGAE</sequence>
<keyword evidence="4" id="KW-1185">Reference proteome</keyword>
<feature type="signal peptide" evidence="2">
    <location>
        <begin position="1"/>
        <end position="26"/>
    </location>
</feature>
<feature type="region of interest" description="Disordered" evidence="1">
    <location>
        <begin position="35"/>
        <end position="108"/>
    </location>
</feature>
<dbReference type="AlphaFoldDB" id="A0A6A5W073"/>
<gene>
    <name evidence="3" type="ORF">BU23DRAFT_549498</name>
</gene>
<keyword evidence="2" id="KW-0732">Signal</keyword>